<evidence type="ECO:0000256" key="4">
    <source>
        <dbReference type="ARBA" id="ARBA00022801"/>
    </source>
</evidence>
<evidence type="ECO:0000313" key="8">
    <source>
        <dbReference type="Proteomes" id="UP000031258"/>
    </source>
</evidence>
<keyword evidence="8" id="KW-1185">Reference proteome</keyword>
<comment type="caution">
    <text evidence="7">The sequence shown here is derived from an EMBL/GenBank/DDBJ whole genome shotgun (WGS) entry which is preliminary data.</text>
</comment>
<feature type="domain" description="Glycoside hydrolase family 3 N-terminal" evidence="6">
    <location>
        <begin position="38"/>
        <end position="370"/>
    </location>
</feature>
<name>A0A0C1R0N0_9RICK</name>
<dbReference type="RefSeq" id="WP_053332475.1">
    <property type="nucleotide sequence ID" value="NZ_JSWE01000058.1"/>
</dbReference>
<proteinExistence type="inferred from homology"/>
<evidence type="ECO:0000259" key="6">
    <source>
        <dbReference type="Pfam" id="PF00933"/>
    </source>
</evidence>
<dbReference type="PANTHER" id="PTHR30480">
    <property type="entry name" value="BETA-HEXOSAMINIDASE-RELATED"/>
    <property type="match status" value="1"/>
</dbReference>
<dbReference type="InterPro" id="IPR050226">
    <property type="entry name" value="NagZ_Beta-hexosaminidase"/>
</dbReference>
<dbReference type="GO" id="GO:0004563">
    <property type="term" value="F:beta-N-acetylhexosaminidase activity"/>
    <property type="evidence" value="ECO:0007669"/>
    <property type="project" value="UniProtKB-EC"/>
</dbReference>
<dbReference type="GO" id="GO:0005975">
    <property type="term" value="P:carbohydrate metabolic process"/>
    <property type="evidence" value="ECO:0007669"/>
    <property type="project" value="InterPro"/>
</dbReference>
<dbReference type="STRING" id="86105.NF27_CG00550"/>
<dbReference type="OrthoDB" id="9786661at2"/>
<comment type="similarity">
    <text evidence="2">Belongs to the glycosyl hydrolase 3 family.</text>
</comment>
<dbReference type="InterPro" id="IPR001764">
    <property type="entry name" value="Glyco_hydro_3_N"/>
</dbReference>
<evidence type="ECO:0000313" key="7">
    <source>
        <dbReference type="EMBL" id="KIE05875.1"/>
    </source>
</evidence>
<evidence type="ECO:0000256" key="5">
    <source>
        <dbReference type="ARBA" id="ARBA00023295"/>
    </source>
</evidence>
<protein>
    <recommendedName>
        <fullName evidence="3">beta-N-acetylhexosaminidase</fullName>
        <ecNumber evidence="3">3.2.1.52</ecNumber>
    </recommendedName>
</protein>
<accession>A0A0C1R0N0</accession>
<dbReference type="Pfam" id="PF00933">
    <property type="entry name" value="Glyco_hydro_3"/>
    <property type="match status" value="1"/>
</dbReference>
<dbReference type="PATRIC" id="fig|86105.3.peg.289"/>
<evidence type="ECO:0000256" key="2">
    <source>
        <dbReference type="ARBA" id="ARBA00005336"/>
    </source>
</evidence>
<sequence>MEHEFIFSTNNTTYPLEDHPLNHDDLKVGEAVIPLEKQIGSMLIMGFEGVHSTDPNVQKTISYLKSGLLGGTILFRYNIENPEQLGELTKSLHQANPYAFVAADQEGGKVQRLIKDKGFTGFPSAYDVANNYDIDGASDIYDNLAKELNKNGINLNFAPVVDINDEEKPCSVIGGLGRSFGGDIEKIVDYANAFIDSHHKFNTFTALKHFPGHGLASGDTHKGMVDVTETVHERELKPFYDLIASDKVDMIMTAHVVNTKLDPLHPITLSPTVLKTLLRDKDYDGVIVTDDLHMGAIIGSYGIEEAIIRSIDAGNDLLVISNNKAACGGVENCEQDYDLPAKFVDIVKQAIDEGKISQERIEESYNRIDKLKNKLQLV</sequence>
<dbReference type="PANTHER" id="PTHR30480:SF13">
    <property type="entry name" value="BETA-HEXOSAMINIDASE"/>
    <property type="match status" value="1"/>
</dbReference>
<dbReference type="Gene3D" id="3.20.20.300">
    <property type="entry name" value="Glycoside hydrolase, family 3, N-terminal domain"/>
    <property type="match status" value="1"/>
</dbReference>
<dbReference type="InterPro" id="IPR036962">
    <property type="entry name" value="Glyco_hydro_3_N_sf"/>
</dbReference>
<dbReference type="GO" id="GO:0009254">
    <property type="term" value="P:peptidoglycan turnover"/>
    <property type="evidence" value="ECO:0007669"/>
    <property type="project" value="TreeGrafter"/>
</dbReference>
<keyword evidence="4 7" id="KW-0378">Hydrolase</keyword>
<organism evidence="7 8">
    <name type="scientific">Candidatus Jidaibacter acanthamoebae</name>
    <dbReference type="NCBI Taxonomy" id="86105"/>
    <lineage>
        <taxon>Bacteria</taxon>
        <taxon>Pseudomonadati</taxon>
        <taxon>Pseudomonadota</taxon>
        <taxon>Alphaproteobacteria</taxon>
        <taxon>Rickettsiales</taxon>
        <taxon>Candidatus Midichloriaceae</taxon>
        <taxon>Candidatus Jidaibacter</taxon>
    </lineage>
</organism>
<dbReference type="InterPro" id="IPR017853">
    <property type="entry name" value="GH"/>
</dbReference>
<dbReference type="SUPFAM" id="SSF51445">
    <property type="entry name" value="(Trans)glycosidases"/>
    <property type="match status" value="1"/>
</dbReference>
<dbReference type="Proteomes" id="UP000031258">
    <property type="component" value="Unassembled WGS sequence"/>
</dbReference>
<evidence type="ECO:0000256" key="1">
    <source>
        <dbReference type="ARBA" id="ARBA00001231"/>
    </source>
</evidence>
<keyword evidence="5" id="KW-0326">Glycosidase</keyword>
<dbReference type="EMBL" id="JSWE01000058">
    <property type="protein sequence ID" value="KIE05875.1"/>
    <property type="molecule type" value="Genomic_DNA"/>
</dbReference>
<dbReference type="EC" id="3.2.1.52" evidence="3"/>
<dbReference type="AlphaFoldDB" id="A0A0C1R0N0"/>
<reference evidence="7 8" key="1">
    <citation type="submission" date="2014-11" db="EMBL/GenBank/DDBJ databases">
        <title>A Rickettsiales Symbiont of Amoebae With Ancient Features.</title>
        <authorList>
            <person name="Schulz F."/>
            <person name="Martijn J."/>
            <person name="Wascher F."/>
            <person name="Kostanjsek R."/>
            <person name="Ettema T.J."/>
            <person name="Horn M."/>
        </authorList>
    </citation>
    <scope>NUCLEOTIDE SEQUENCE [LARGE SCALE GENOMIC DNA]</scope>
    <source>
        <strain evidence="7 8">UWC36</strain>
    </source>
</reference>
<evidence type="ECO:0000256" key="3">
    <source>
        <dbReference type="ARBA" id="ARBA00012663"/>
    </source>
</evidence>
<gene>
    <name evidence="7" type="ORF">NF27_CG00550</name>
</gene>
<comment type="catalytic activity">
    <reaction evidence="1">
        <text>Hydrolysis of terminal non-reducing N-acetyl-D-hexosamine residues in N-acetyl-beta-D-hexosaminides.</text>
        <dbReference type="EC" id="3.2.1.52"/>
    </reaction>
</comment>